<dbReference type="EMBL" id="SADE01000001">
    <property type="protein sequence ID" value="RVU38566.1"/>
    <property type="molecule type" value="Genomic_DNA"/>
</dbReference>
<evidence type="ECO:0000256" key="7">
    <source>
        <dbReference type="ARBA" id="ARBA00023002"/>
    </source>
</evidence>
<dbReference type="FunFam" id="3.20.20.70:FF:000154">
    <property type="entry name" value="Probable nitronate monooxygenase"/>
    <property type="match status" value="1"/>
</dbReference>
<evidence type="ECO:0000256" key="8">
    <source>
        <dbReference type="ARBA" id="ARBA00023033"/>
    </source>
</evidence>
<keyword evidence="3" id="KW-0216">Detoxification</keyword>
<comment type="catalytic activity">
    <reaction evidence="10">
        <text>3 propionate 3-nitronate + 3 O2 + H2O = 3 3-oxopropanoate + 2 nitrate + nitrite + H2O2 + 3 H(+)</text>
        <dbReference type="Rhea" id="RHEA:57332"/>
        <dbReference type="ChEBI" id="CHEBI:15377"/>
        <dbReference type="ChEBI" id="CHEBI:15378"/>
        <dbReference type="ChEBI" id="CHEBI:15379"/>
        <dbReference type="ChEBI" id="CHEBI:16240"/>
        <dbReference type="ChEBI" id="CHEBI:16301"/>
        <dbReference type="ChEBI" id="CHEBI:17632"/>
        <dbReference type="ChEBI" id="CHEBI:33190"/>
        <dbReference type="ChEBI" id="CHEBI:136067"/>
    </reaction>
</comment>
<name>A0A437QVV5_9PROT</name>
<evidence type="ECO:0000313" key="13">
    <source>
        <dbReference type="Proteomes" id="UP000287447"/>
    </source>
</evidence>
<dbReference type="GO" id="GO:0000166">
    <property type="term" value="F:nucleotide binding"/>
    <property type="evidence" value="ECO:0007669"/>
    <property type="project" value="UniProtKB-KW"/>
</dbReference>
<dbReference type="CDD" id="cd04730">
    <property type="entry name" value="NPD_like"/>
    <property type="match status" value="1"/>
</dbReference>
<dbReference type="OrthoDB" id="9778912at2"/>
<evidence type="ECO:0000256" key="5">
    <source>
        <dbReference type="ARBA" id="ARBA00022643"/>
    </source>
</evidence>
<accession>A0A437QVV5</accession>
<gene>
    <name evidence="12" type="ORF">EOI86_04600</name>
</gene>
<proteinExistence type="inferred from homology"/>
<sequence>MRSRITELLDIDYPIIQAPMAGVSTPELAVAVANAGGLGSLAIGTMTADQADAALTKLKTMTNRPINVNLFTHETPKRDAAREAAWIEALRPYFEEFGAEPPTELAEIYTSFNDDPDMLDMLVRQRPAAVSFHFGLPTPQAMDALKAAGILTLCSATTVEEARQVEKAGIDIVVAQGYEAGGHRGTFSADHDAAIGTFALLPQVCAAVRIPVVAAGGIGTGAGIAAAFALGADGVQIGTAFISSPESAAGQAHHDLLVGAPGEATEITGILSGRPARGIVNRLMADMRGREAEVPAYPVAYDVGKALAGAAKAKGDGNFAALWGGQAAPLNRQIPAAELIAKLVAEAGEALSVAEERLRP</sequence>
<reference evidence="13" key="1">
    <citation type="submission" date="2019-01" db="EMBL/GenBank/DDBJ databases">
        <title>Gri0909 isolated from a small marine red alga.</title>
        <authorList>
            <person name="Kim J."/>
            <person name="Jeong S.E."/>
            <person name="Jeon C.O."/>
        </authorList>
    </citation>
    <scope>NUCLEOTIDE SEQUENCE [LARGE SCALE GENOMIC DNA]</scope>
    <source>
        <strain evidence="13">Gri0909</strain>
    </source>
</reference>
<protein>
    <recommendedName>
        <fullName evidence="11">Nitronate monooxygenase</fullName>
    </recommendedName>
    <alternativeName>
        <fullName evidence="9">Propionate 3-nitronate monooxygenase</fullName>
    </alternativeName>
</protein>
<dbReference type="Gene3D" id="3.20.20.70">
    <property type="entry name" value="Aldolase class I"/>
    <property type="match status" value="1"/>
</dbReference>
<dbReference type="PANTHER" id="PTHR42747">
    <property type="entry name" value="NITRONATE MONOOXYGENASE-RELATED"/>
    <property type="match status" value="1"/>
</dbReference>
<evidence type="ECO:0000256" key="2">
    <source>
        <dbReference type="ARBA" id="ARBA00009881"/>
    </source>
</evidence>
<dbReference type="Pfam" id="PF03060">
    <property type="entry name" value="NMO"/>
    <property type="match status" value="1"/>
</dbReference>
<dbReference type="GO" id="GO:0018580">
    <property type="term" value="F:nitronate monooxygenase activity"/>
    <property type="evidence" value="ECO:0007669"/>
    <property type="project" value="InterPro"/>
</dbReference>
<comment type="cofactor">
    <cofactor evidence="1">
        <name>FMN</name>
        <dbReference type="ChEBI" id="CHEBI:58210"/>
    </cofactor>
</comment>
<evidence type="ECO:0000256" key="11">
    <source>
        <dbReference type="ARBA" id="ARBA00067136"/>
    </source>
</evidence>
<keyword evidence="6" id="KW-0547">Nucleotide-binding</keyword>
<keyword evidence="8 12" id="KW-0503">Monooxygenase</keyword>
<dbReference type="RefSeq" id="WP_127763938.1">
    <property type="nucleotide sequence ID" value="NZ_SADE01000001.1"/>
</dbReference>
<keyword evidence="4" id="KW-0285">Flavoprotein</keyword>
<organism evidence="12 13">
    <name type="scientific">Hwanghaeella grinnelliae</name>
    <dbReference type="NCBI Taxonomy" id="2500179"/>
    <lineage>
        <taxon>Bacteria</taxon>
        <taxon>Pseudomonadati</taxon>
        <taxon>Pseudomonadota</taxon>
        <taxon>Alphaproteobacteria</taxon>
        <taxon>Rhodospirillales</taxon>
        <taxon>Rhodospirillaceae</taxon>
        <taxon>Hwanghaeella</taxon>
    </lineage>
</organism>
<keyword evidence="13" id="KW-1185">Reference proteome</keyword>
<evidence type="ECO:0000256" key="1">
    <source>
        <dbReference type="ARBA" id="ARBA00001917"/>
    </source>
</evidence>
<comment type="similarity">
    <text evidence="2">Belongs to the nitronate monooxygenase family. NMO class I subfamily.</text>
</comment>
<dbReference type="GO" id="GO:0009636">
    <property type="term" value="P:response to toxic substance"/>
    <property type="evidence" value="ECO:0007669"/>
    <property type="project" value="UniProtKB-KW"/>
</dbReference>
<evidence type="ECO:0000256" key="4">
    <source>
        <dbReference type="ARBA" id="ARBA00022630"/>
    </source>
</evidence>
<dbReference type="InterPro" id="IPR004136">
    <property type="entry name" value="NMO"/>
</dbReference>
<keyword evidence="5" id="KW-0288">FMN</keyword>
<keyword evidence="7" id="KW-0560">Oxidoreductase</keyword>
<comment type="caution">
    <text evidence="12">The sequence shown here is derived from an EMBL/GenBank/DDBJ whole genome shotgun (WGS) entry which is preliminary data.</text>
</comment>
<dbReference type="InterPro" id="IPR013785">
    <property type="entry name" value="Aldolase_TIM"/>
</dbReference>
<evidence type="ECO:0000256" key="3">
    <source>
        <dbReference type="ARBA" id="ARBA00022575"/>
    </source>
</evidence>
<evidence type="ECO:0000256" key="6">
    <source>
        <dbReference type="ARBA" id="ARBA00022741"/>
    </source>
</evidence>
<evidence type="ECO:0000313" key="12">
    <source>
        <dbReference type="EMBL" id="RVU38566.1"/>
    </source>
</evidence>
<dbReference type="Proteomes" id="UP000287447">
    <property type="component" value="Unassembled WGS sequence"/>
</dbReference>
<evidence type="ECO:0000256" key="10">
    <source>
        <dbReference type="ARBA" id="ARBA00049401"/>
    </source>
</evidence>
<evidence type="ECO:0000256" key="9">
    <source>
        <dbReference type="ARBA" id="ARBA00031155"/>
    </source>
</evidence>
<dbReference type="AlphaFoldDB" id="A0A437QVV5"/>
<dbReference type="SUPFAM" id="SSF51412">
    <property type="entry name" value="Inosine monophosphate dehydrogenase (IMPDH)"/>
    <property type="match status" value="1"/>
</dbReference>
<dbReference type="PANTHER" id="PTHR42747:SF3">
    <property type="entry name" value="NITRONATE MONOOXYGENASE-RELATED"/>
    <property type="match status" value="1"/>
</dbReference>